<keyword evidence="8" id="KW-0675">Receptor</keyword>
<proteinExistence type="predicted"/>
<keyword evidence="7" id="KW-1015">Disulfide bond</keyword>
<keyword evidence="4" id="KW-0732">Signal</keyword>
<evidence type="ECO:0000256" key="4">
    <source>
        <dbReference type="ARBA" id="ARBA00022729"/>
    </source>
</evidence>
<dbReference type="InterPro" id="IPR007110">
    <property type="entry name" value="Ig-like_dom"/>
</dbReference>
<feature type="domain" description="Ig-like" evidence="11">
    <location>
        <begin position="145"/>
        <end position="259"/>
    </location>
</feature>
<dbReference type="InterPro" id="IPR009057">
    <property type="entry name" value="Homeodomain-like_sf"/>
</dbReference>
<dbReference type="InterPro" id="IPR003599">
    <property type="entry name" value="Ig_sub"/>
</dbReference>
<comment type="caution">
    <text evidence="12">The sequence shown here is derived from an EMBL/GenBank/DDBJ whole genome shotgun (WGS) entry which is preliminary data.</text>
</comment>
<dbReference type="InterPro" id="IPR013783">
    <property type="entry name" value="Ig-like_fold"/>
</dbReference>
<name>A0ABQ8L0V4_LABRO</name>
<dbReference type="Proteomes" id="UP000830375">
    <property type="component" value="Unassembled WGS sequence"/>
</dbReference>
<dbReference type="SUPFAM" id="SSF46689">
    <property type="entry name" value="Homeodomain-like"/>
    <property type="match status" value="1"/>
</dbReference>
<evidence type="ECO:0000313" key="13">
    <source>
        <dbReference type="Proteomes" id="UP000830375"/>
    </source>
</evidence>
<keyword evidence="6" id="KW-0472">Membrane</keyword>
<evidence type="ECO:0000259" key="11">
    <source>
        <dbReference type="PROSITE" id="PS50835"/>
    </source>
</evidence>
<protein>
    <submittedName>
        <fullName evidence="12">ICOS ligand</fullName>
    </submittedName>
</protein>
<sequence>MEKTADLTVIQKTTTDTLHKEGKTQKVIAKEAGCSQSFVSKHINREVKGRKRCGRKKCSSSRDNRTLERIVKQNPFKNVGEIHKEWTAAGQELDAIDQGCSTLLLLLEVLTCRAETNHIRSVMSVQCWKAFPILTRVQYSSDRNPSLSSDIPLTIFSIVTVEGVIGGSVVLPCSSTEHDFKLQEVDVSWRHNGSKRVCDLTPHSNLLETHDQRYKNRTVTFPEEYDRRNFSIKLTGLTYADAGKYICLITPSDEQETVLLIINGEHSVGSDALEDVSCDQHYKLVTADDEMNTELTHVQLYIRTVSA</sequence>
<reference evidence="12 13" key="1">
    <citation type="submission" date="2022-01" db="EMBL/GenBank/DDBJ databases">
        <title>A high-quality chromosome-level genome assembly of rohu carp, Labeo rohita.</title>
        <authorList>
            <person name="Arick M.A. II"/>
            <person name="Hsu C.-Y."/>
            <person name="Magbanua Z."/>
            <person name="Pechanova O."/>
            <person name="Grover C."/>
            <person name="Miller E."/>
            <person name="Thrash A."/>
            <person name="Ezzel L."/>
            <person name="Alam S."/>
            <person name="Benzie J."/>
            <person name="Hamilton M."/>
            <person name="Karsi A."/>
            <person name="Lawrence M.L."/>
            <person name="Peterson D.G."/>
        </authorList>
    </citation>
    <scope>NUCLEOTIDE SEQUENCE [LARGE SCALE GENOMIC DNA]</scope>
    <source>
        <strain evidence="13">BAU-BD-2019</strain>
        <tissue evidence="12">Blood</tissue>
    </source>
</reference>
<dbReference type="Pfam" id="PF07686">
    <property type="entry name" value="V-set"/>
    <property type="match status" value="1"/>
</dbReference>
<evidence type="ECO:0000256" key="6">
    <source>
        <dbReference type="ARBA" id="ARBA00023136"/>
    </source>
</evidence>
<organism evidence="12 13">
    <name type="scientific">Labeo rohita</name>
    <name type="common">Indian major carp</name>
    <name type="synonym">Cyprinus rohita</name>
    <dbReference type="NCBI Taxonomy" id="84645"/>
    <lineage>
        <taxon>Eukaryota</taxon>
        <taxon>Metazoa</taxon>
        <taxon>Chordata</taxon>
        <taxon>Craniata</taxon>
        <taxon>Vertebrata</taxon>
        <taxon>Euteleostomi</taxon>
        <taxon>Actinopterygii</taxon>
        <taxon>Neopterygii</taxon>
        <taxon>Teleostei</taxon>
        <taxon>Ostariophysi</taxon>
        <taxon>Cypriniformes</taxon>
        <taxon>Cyprinidae</taxon>
        <taxon>Labeoninae</taxon>
        <taxon>Labeonini</taxon>
        <taxon>Labeo</taxon>
    </lineage>
</organism>
<dbReference type="PANTHER" id="PTHR25466">
    <property type="entry name" value="T-LYMPHOCYTE ACTIVATION ANTIGEN"/>
    <property type="match status" value="1"/>
</dbReference>
<dbReference type="SMART" id="SM00409">
    <property type="entry name" value="IG"/>
    <property type="match status" value="1"/>
</dbReference>
<accession>A0ABQ8L0V4</accession>
<evidence type="ECO:0000256" key="10">
    <source>
        <dbReference type="ARBA" id="ARBA00023319"/>
    </source>
</evidence>
<dbReference type="PROSITE" id="PS50835">
    <property type="entry name" value="IG_LIKE"/>
    <property type="match status" value="1"/>
</dbReference>
<evidence type="ECO:0000313" key="12">
    <source>
        <dbReference type="EMBL" id="KAI2644365.1"/>
    </source>
</evidence>
<keyword evidence="9" id="KW-0325">Glycoprotein</keyword>
<keyword evidence="2" id="KW-1003">Cell membrane</keyword>
<dbReference type="InterPro" id="IPR036179">
    <property type="entry name" value="Ig-like_dom_sf"/>
</dbReference>
<evidence type="ECO:0000256" key="3">
    <source>
        <dbReference type="ARBA" id="ARBA00022692"/>
    </source>
</evidence>
<dbReference type="InterPro" id="IPR051713">
    <property type="entry name" value="T-cell_Activation_Regulation"/>
</dbReference>
<evidence type="ECO:0000256" key="9">
    <source>
        <dbReference type="ARBA" id="ARBA00023180"/>
    </source>
</evidence>
<evidence type="ECO:0000256" key="7">
    <source>
        <dbReference type="ARBA" id="ARBA00023157"/>
    </source>
</evidence>
<evidence type="ECO:0000256" key="5">
    <source>
        <dbReference type="ARBA" id="ARBA00022989"/>
    </source>
</evidence>
<keyword evidence="13" id="KW-1185">Reference proteome</keyword>
<evidence type="ECO:0000256" key="8">
    <source>
        <dbReference type="ARBA" id="ARBA00023170"/>
    </source>
</evidence>
<keyword evidence="3" id="KW-0812">Transmembrane</keyword>
<evidence type="ECO:0000256" key="1">
    <source>
        <dbReference type="ARBA" id="ARBA00004251"/>
    </source>
</evidence>
<dbReference type="PANTHER" id="PTHR25466:SF14">
    <property type="entry name" value="BUTYROPHILIN SUBFAMILY 2 MEMBER A2-LIKE-RELATED"/>
    <property type="match status" value="1"/>
</dbReference>
<comment type="subcellular location">
    <subcellularLocation>
        <location evidence="1">Cell membrane</location>
        <topology evidence="1">Single-pass type I membrane protein</topology>
    </subcellularLocation>
</comment>
<dbReference type="Gene3D" id="2.60.40.10">
    <property type="entry name" value="Immunoglobulins"/>
    <property type="match status" value="1"/>
</dbReference>
<dbReference type="SUPFAM" id="SSF48726">
    <property type="entry name" value="Immunoglobulin"/>
    <property type="match status" value="1"/>
</dbReference>
<keyword evidence="10" id="KW-0393">Immunoglobulin domain</keyword>
<evidence type="ECO:0000256" key="2">
    <source>
        <dbReference type="ARBA" id="ARBA00022475"/>
    </source>
</evidence>
<dbReference type="InterPro" id="IPR013106">
    <property type="entry name" value="Ig_V-set"/>
</dbReference>
<dbReference type="EMBL" id="JACTAM010002551">
    <property type="protein sequence ID" value="KAI2644365.1"/>
    <property type="molecule type" value="Genomic_DNA"/>
</dbReference>
<keyword evidence="5" id="KW-1133">Transmembrane helix</keyword>
<gene>
    <name evidence="12" type="ORF">H4Q32_024648</name>
</gene>